<dbReference type="AlphaFoldDB" id="A0A2D1UBL0"/>
<protein>
    <submittedName>
        <fullName evidence="1">Uncharacterized protein</fullName>
    </submittedName>
</protein>
<keyword evidence="2" id="KW-1185">Reference proteome</keyword>
<name>A0A2D1UBL0_9SPHI</name>
<dbReference type="RefSeq" id="WP_099440819.1">
    <property type="nucleotide sequence ID" value="NZ_CP024091.1"/>
</dbReference>
<reference evidence="1 2" key="1">
    <citation type="submission" date="2017-10" db="EMBL/GenBank/DDBJ databases">
        <title>Whole genome of Pedobacter ginsengisoli T01R-27 isolated from tomato rhizosphere.</title>
        <authorList>
            <person name="Weon H.-Y."/>
            <person name="Lee S.A."/>
            <person name="Sang M.K."/>
            <person name="Song J."/>
        </authorList>
    </citation>
    <scope>NUCLEOTIDE SEQUENCE [LARGE SCALE GENOMIC DNA]</scope>
    <source>
        <strain evidence="1 2">T01R-27</strain>
    </source>
</reference>
<dbReference type="OrthoDB" id="772828at2"/>
<organism evidence="1 2">
    <name type="scientific">Pedobacter ginsengisoli</name>
    <dbReference type="NCBI Taxonomy" id="363852"/>
    <lineage>
        <taxon>Bacteria</taxon>
        <taxon>Pseudomonadati</taxon>
        <taxon>Bacteroidota</taxon>
        <taxon>Sphingobacteriia</taxon>
        <taxon>Sphingobacteriales</taxon>
        <taxon>Sphingobacteriaceae</taxon>
        <taxon>Pedobacter</taxon>
    </lineage>
</organism>
<proteinExistence type="predicted"/>
<dbReference type="EMBL" id="CP024091">
    <property type="protein sequence ID" value="ATP58941.1"/>
    <property type="molecule type" value="Genomic_DNA"/>
</dbReference>
<evidence type="ECO:0000313" key="2">
    <source>
        <dbReference type="Proteomes" id="UP000223749"/>
    </source>
</evidence>
<sequence length="169" mass="19485">MRPEIYRNNKSTEQAYLELEPRGMNQYAPRAGYYKVIRKCRVPISGRLIKGVVVYWKLNIDDEFDTDFETKIQLESFNRNQSPSSSQLPSEDLTNRIIHVRSAQIRNDGIRKFIVDWEIQPIMRATIDGLNNLLQSGEHNIIDSVLASTEGLDLDGDEIDYGVDDSQDY</sequence>
<evidence type="ECO:0000313" key="1">
    <source>
        <dbReference type="EMBL" id="ATP58941.1"/>
    </source>
</evidence>
<gene>
    <name evidence="1" type="ORF">CPT03_21950</name>
</gene>
<dbReference type="Proteomes" id="UP000223749">
    <property type="component" value="Chromosome"/>
</dbReference>
<dbReference type="KEGG" id="pgs:CPT03_21950"/>
<accession>A0A2D1UBL0</accession>